<dbReference type="InterPro" id="IPR001846">
    <property type="entry name" value="VWF_type-D"/>
</dbReference>
<organism evidence="5 6">
    <name type="scientific">Channa striata</name>
    <name type="common">Snakehead murrel</name>
    <name type="synonym">Ophicephalus striatus</name>
    <dbReference type="NCBI Taxonomy" id="64152"/>
    <lineage>
        <taxon>Eukaryota</taxon>
        <taxon>Metazoa</taxon>
        <taxon>Chordata</taxon>
        <taxon>Craniata</taxon>
        <taxon>Vertebrata</taxon>
        <taxon>Euteleostomi</taxon>
        <taxon>Actinopterygii</taxon>
        <taxon>Neopterygii</taxon>
        <taxon>Teleostei</taxon>
        <taxon>Neoteleostei</taxon>
        <taxon>Acanthomorphata</taxon>
        <taxon>Anabantaria</taxon>
        <taxon>Anabantiformes</taxon>
        <taxon>Channoidei</taxon>
        <taxon>Channidae</taxon>
        <taxon>Channa</taxon>
    </lineage>
</organism>
<dbReference type="Gene3D" id="2.60.40.4100">
    <property type="entry name" value="Zona pellucida, ZP-C domain"/>
    <property type="match status" value="1"/>
</dbReference>
<dbReference type="SMART" id="SM00241">
    <property type="entry name" value="ZP"/>
    <property type="match status" value="1"/>
</dbReference>
<dbReference type="Pfam" id="PF00100">
    <property type="entry name" value="Zona_pellucida"/>
    <property type="match status" value="1"/>
</dbReference>
<evidence type="ECO:0000259" key="4">
    <source>
        <dbReference type="PROSITE" id="PS51034"/>
    </source>
</evidence>
<dbReference type="Pfam" id="PF23344">
    <property type="entry name" value="ZP-N"/>
    <property type="match status" value="1"/>
</dbReference>
<feature type="region of interest" description="Disordered" evidence="3">
    <location>
        <begin position="1"/>
        <end position="33"/>
    </location>
</feature>
<protein>
    <recommendedName>
        <fullName evidence="4">ZP domain-containing protein</fullName>
    </recommendedName>
</protein>
<dbReference type="InterPro" id="IPR055355">
    <property type="entry name" value="ZP-C"/>
</dbReference>
<dbReference type="InterPro" id="IPR014853">
    <property type="entry name" value="VWF/SSPO/ZAN-like_Cys-rich_dom"/>
</dbReference>
<dbReference type="PANTHER" id="PTHR14002">
    <property type="entry name" value="ENDOGLIN/TGF-BETA RECEPTOR TYPE III"/>
    <property type="match status" value="1"/>
</dbReference>
<evidence type="ECO:0000313" key="6">
    <source>
        <dbReference type="Proteomes" id="UP001187415"/>
    </source>
</evidence>
<dbReference type="SMART" id="SM00832">
    <property type="entry name" value="C8"/>
    <property type="match status" value="1"/>
</dbReference>
<comment type="caution">
    <text evidence="5">The sequence shown here is derived from an EMBL/GenBank/DDBJ whole genome shotgun (WGS) entry which is preliminary data.</text>
</comment>
<dbReference type="InterPro" id="IPR055356">
    <property type="entry name" value="ZP-N"/>
</dbReference>
<keyword evidence="2" id="KW-1015">Disulfide bond</keyword>
<keyword evidence="1" id="KW-0732">Signal</keyword>
<gene>
    <name evidence="5" type="ORF">Q5P01_003042</name>
</gene>
<dbReference type="PROSITE" id="PS51034">
    <property type="entry name" value="ZP_2"/>
    <property type="match status" value="1"/>
</dbReference>
<reference evidence="5" key="1">
    <citation type="submission" date="2023-07" db="EMBL/GenBank/DDBJ databases">
        <title>Chromosome-level Genome Assembly of Striped Snakehead (Channa striata).</title>
        <authorList>
            <person name="Liu H."/>
        </authorList>
    </citation>
    <scope>NUCLEOTIDE SEQUENCE</scope>
    <source>
        <strain evidence="5">Gz</strain>
        <tissue evidence="5">Muscle</tissue>
    </source>
</reference>
<feature type="compositionally biased region" description="Polar residues" evidence="3">
    <location>
        <begin position="11"/>
        <end position="33"/>
    </location>
</feature>
<name>A0AA88T8N7_CHASR</name>
<proteinExistence type="predicted"/>
<evidence type="ECO:0000256" key="3">
    <source>
        <dbReference type="SAM" id="MobiDB-lite"/>
    </source>
</evidence>
<dbReference type="Gene3D" id="2.60.40.3210">
    <property type="entry name" value="Zona pellucida, ZP-N domain"/>
    <property type="match status" value="1"/>
</dbReference>
<dbReference type="Pfam" id="PF00094">
    <property type="entry name" value="VWD"/>
    <property type="match status" value="1"/>
</dbReference>
<evidence type="ECO:0000313" key="5">
    <source>
        <dbReference type="EMBL" id="KAK2863509.1"/>
    </source>
</evidence>
<dbReference type="Pfam" id="PF08742">
    <property type="entry name" value="C8"/>
    <property type="match status" value="1"/>
</dbReference>
<dbReference type="InterPro" id="IPR001507">
    <property type="entry name" value="ZP_dom"/>
</dbReference>
<dbReference type="Proteomes" id="UP001187415">
    <property type="component" value="Unassembled WGS sequence"/>
</dbReference>
<dbReference type="InterPro" id="IPR042235">
    <property type="entry name" value="ZP-C_dom"/>
</dbReference>
<dbReference type="PANTHER" id="PTHR14002:SF50">
    <property type="entry name" value="ALPHA-TECTORIN-LIKE-RELATED"/>
    <property type="match status" value="1"/>
</dbReference>
<feature type="compositionally biased region" description="Basic and acidic residues" evidence="3">
    <location>
        <begin position="1"/>
        <end position="10"/>
    </location>
</feature>
<feature type="domain" description="ZP" evidence="4">
    <location>
        <begin position="341"/>
        <end position="596"/>
    </location>
</feature>
<evidence type="ECO:0000256" key="1">
    <source>
        <dbReference type="ARBA" id="ARBA00022729"/>
    </source>
</evidence>
<dbReference type="EMBL" id="JAUPFM010000001">
    <property type="protein sequence ID" value="KAK2863509.1"/>
    <property type="molecule type" value="Genomic_DNA"/>
</dbReference>
<keyword evidence="6" id="KW-1185">Reference proteome</keyword>
<dbReference type="AlphaFoldDB" id="A0AA88T8N7"/>
<evidence type="ECO:0000256" key="2">
    <source>
        <dbReference type="ARBA" id="ARBA00023157"/>
    </source>
</evidence>
<sequence>MYIKERERVSFTETPTDESVQPPESSLSPERQPVQLQSCAVDQICTVTGPTVINFAGEFHSVADRCAYSLMSVSSVPGVHLVANFQERRRKDVSLLDSVTLVLDDPGVQIHLEQGRTVRMGDTVLNVTDSPRRVSSVELFEDDTGVTAEVSASGYNVSVFFNGYTAQMHLTGPGGNELSVQGLCGISNGFLSDDVLSKYSASGCNTVDSDTPDSSINCTTATQFCNRLKEEPFTSCHSVVDPTPYISACAETLCSYPSVDGVNCEFLGAYVRACSLHGVNVSSDWSTQADCSPPLSFCPGRTCTANEFCGERLNNGQTGCLCRALFASKYRETNTLGDPTVCGPNSASLSLVGCLLEEKGIDYSALHLFDPTCTGQIDEQTHMVTFTYDNINTCGTEVTSNDTQIIYKNVVTNLNNYTNVITRRDQVYIDFTCIQTQPDLKTMSFRIKDSSVIVQVTSGAWNYVLTMNAYTDSKRTEALGSNTDVLLDQRIWVELNTNGLENSLVSVVTDSCWATPDPSPTGDVRYDLIVNGCPNPNDPTVMVYGNGRGTSNYFAFNMFRFTGKTGEIYLHCNLQLCISNCVPTPSVISLKVRPTDAVTVELYGTEIYCHFELTVIAIIRLKTEN</sequence>
<accession>A0AA88T8N7</accession>